<evidence type="ECO:0000256" key="1">
    <source>
        <dbReference type="ARBA" id="ARBA00004651"/>
    </source>
</evidence>
<evidence type="ECO:0000313" key="9">
    <source>
        <dbReference type="Proteomes" id="UP000547209"/>
    </source>
</evidence>
<comment type="subcellular location">
    <subcellularLocation>
        <location evidence="1">Cell membrane</location>
        <topology evidence="1">Multi-pass membrane protein</topology>
    </subcellularLocation>
</comment>
<accession>A0A7X0RZL6</accession>
<feature type="domain" description="Major facilitator superfamily (MFS) profile" evidence="7">
    <location>
        <begin position="9"/>
        <end position="392"/>
    </location>
</feature>
<proteinExistence type="predicted"/>
<keyword evidence="9" id="KW-1185">Reference proteome</keyword>
<evidence type="ECO:0000256" key="6">
    <source>
        <dbReference type="SAM" id="Phobius"/>
    </source>
</evidence>
<feature type="transmembrane region" description="Helical" evidence="6">
    <location>
        <begin position="170"/>
        <end position="190"/>
    </location>
</feature>
<organism evidence="8 9">
    <name type="scientific">Cohnella nanjingensis</name>
    <dbReference type="NCBI Taxonomy" id="1387779"/>
    <lineage>
        <taxon>Bacteria</taxon>
        <taxon>Bacillati</taxon>
        <taxon>Bacillota</taxon>
        <taxon>Bacilli</taxon>
        <taxon>Bacillales</taxon>
        <taxon>Paenibacillaceae</taxon>
        <taxon>Cohnella</taxon>
    </lineage>
</organism>
<dbReference type="EMBL" id="JACJVP010000066">
    <property type="protein sequence ID" value="MBB6675210.1"/>
    <property type="molecule type" value="Genomic_DNA"/>
</dbReference>
<dbReference type="Pfam" id="PF07690">
    <property type="entry name" value="MFS_1"/>
    <property type="match status" value="1"/>
</dbReference>
<dbReference type="SUPFAM" id="SSF103473">
    <property type="entry name" value="MFS general substrate transporter"/>
    <property type="match status" value="1"/>
</dbReference>
<feature type="transmembrane region" description="Helical" evidence="6">
    <location>
        <begin position="366"/>
        <end position="385"/>
    </location>
</feature>
<protein>
    <submittedName>
        <fullName evidence="8">MFS transporter</fullName>
    </submittedName>
</protein>
<dbReference type="InterPro" id="IPR036259">
    <property type="entry name" value="MFS_trans_sf"/>
</dbReference>
<sequence>MNNRTERSKLILLTAGILLVAANLRAALTSVGPVVGQIRADTGISNAIAGMLTTFGLFAFAVVSPVAPKLARRFGTENVLTCAMAVITVGIIIRSLPFVAALFAGTALIGLAIGVGNVLVPSLIKRDFPTRKIGLMTGVYSVSMTLWAGIASGVTIPIANAPGFGWRGALAVWGLLSAAALVVWLPQVSLGPRADRPRIAAPAPNLWKSGLAWQVTLYMGFQSIVFYVNVAWLPEILHDGGMDYATAGWMLSLVQIVSLPATFLAPIWAGRSANQRVMVTAVMGLLVVGYLGLLGAGAGPWVPVWIVLIGLGSGASFSLALVFFSLRTRSAEESSELSGMAQSVGYLVAGVGPALLGFVHDRTGSWQAPLVMMVVIVLLALLFGLGAGRDRAVVPPAAPRAAE</sequence>
<dbReference type="InterPro" id="IPR052524">
    <property type="entry name" value="MFS_Cyanate_Porter"/>
</dbReference>
<keyword evidence="2" id="KW-0813">Transport</keyword>
<dbReference type="AlphaFoldDB" id="A0A7X0RZL6"/>
<dbReference type="PANTHER" id="PTHR23523:SF2">
    <property type="entry name" value="2-NITROIMIDAZOLE TRANSPORTER"/>
    <property type="match status" value="1"/>
</dbReference>
<dbReference type="CDD" id="cd17339">
    <property type="entry name" value="MFS_NIMT_CynX_like"/>
    <property type="match status" value="1"/>
</dbReference>
<feature type="transmembrane region" description="Helical" evidence="6">
    <location>
        <begin position="344"/>
        <end position="360"/>
    </location>
</feature>
<evidence type="ECO:0000256" key="2">
    <source>
        <dbReference type="ARBA" id="ARBA00022448"/>
    </source>
</evidence>
<feature type="transmembrane region" description="Helical" evidence="6">
    <location>
        <begin position="304"/>
        <end position="324"/>
    </location>
</feature>
<feature type="transmembrane region" description="Helical" evidence="6">
    <location>
        <begin position="99"/>
        <end position="121"/>
    </location>
</feature>
<dbReference type="PANTHER" id="PTHR23523">
    <property type="match status" value="1"/>
</dbReference>
<reference evidence="8 9" key="1">
    <citation type="submission" date="2020-08" db="EMBL/GenBank/DDBJ databases">
        <title>Cohnella phylogeny.</title>
        <authorList>
            <person name="Dunlap C."/>
        </authorList>
    </citation>
    <scope>NUCLEOTIDE SEQUENCE [LARGE SCALE GENOMIC DNA]</scope>
    <source>
        <strain evidence="8 9">DSM 28246</strain>
    </source>
</reference>
<feature type="transmembrane region" description="Helical" evidence="6">
    <location>
        <begin position="211"/>
        <end position="232"/>
    </location>
</feature>
<evidence type="ECO:0000313" key="8">
    <source>
        <dbReference type="EMBL" id="MBB6675210.1"/>
    </source>
</evidence>
<feature type="transmembrane region" description="Helical" evidence="6">
    <location>
        <begin position="42"/>
        <end position="63"/>
    </location>
</feature>
<comment type="caution">
    <text evidence="8">The sequence shown here is derived from an EMBL/GenBank/DDBJ whole genome shotgun (WGS) entry which is preliminary data.</text>
</comment>
<evidence type="ECO:0000259" key="7">
    <source>
        <dbReference type="PROSITE" id="PS50850"/>
    </source>
</evidence>
<feature type="transmembrane region" description="Helical" evidence="6">
    <location>
        <begin position="75"/>
        <end position="93"/>
    </location>
</feature>
<dbReference type="RefSeq" id="WP_185673067.1">
    <property type="nucleotide sequence ID" value="NZ_JACJVP010000066.1"/>
</dbReference>
<evidence type="ECO:0000256" key="5">
    <source>
        <dbReference type="ARBA" id="ARBA00023136"/>
    </source>
</evidence>
<dbReference type="Proteomes" id="UP000547209">
    <property type="component" value="Unassembled WGS sequence"/>
</dbReference>
<keyword evidence="4 6" id="KW-1133">Transmembrane helix</keyword>
<keyword evidence="3 6" id="KW-0812">Transmembrane</keyword>
<keyword evidence="5 6" id="KW-0472">Membrane</keyword>
<feature type="transmembrane region" description="Helical" evidence="6">
    <location>
        <begin position="133"/>
        <end position="158"/>
    </location>
</feature>
<feature type="transmembrane region" description="Helical" evidence="6">
    <location>
        <begin position="277"/>
        <end position="298"/>
    </location>
</feature>
<dbReference type="GO" id="GO:0022857">
    <property type="term" value="F:transmembrane transporter activity"/>
    <property type="evidence" value="ECO:0007669"/>
    <property type="project" value="InterPro"/>
</dbReference>
<evidence type="ECO:0000256" key="4">
    <source>
        <dbReference type="ARBA" id="ARBA00022989"/>
    </source>
</evidence>
<dbReference type="InterPro" id="IPR011701">
    <property type="entry name" value="MFS"/>
</dbReference>
<dbReference type="InterPro" id="IPR020846">
    <property type="entry name" value="MFS_dom"/>
</dbReference>
<dbReference type="Gene3D" id="1.20.1250.20">
    <property type="entry name" value="MFS general substrate transporter like domains"/>
    <property type="match status" value="2"/>
</dbReference>
<dbReference type="PROSITE" id="PS50850">
    <property type="entry name" value="MFS"/>
    <property type="match status" value="1"/>
</dbReference>
<gene>
    <name evidence="8" type="ORF">H7C19_31585</name>
</gene>
<dbReference type="GO" id="GO:0005886">
    <property type="term" value="C:plasma membrane"/>
    <property type="evidence" value="ECO:0007669"/>
    <property type="project" value="UniProtKB-SubCell"/>
</dbReference>
<feature type="transmembrane region" description="Helical" evidence="6">
    <location>
        <begin position="244"/>
        <end position="265"/>
    </location>
</feature>
<evidence type="ECO:0000256" key="3">
    <source>
        <dbReference type="ARBA" id="ARBA00022692"/>
    </source>
</evidence>
<name>A0A7X0RZL6_9BACL</name>